<dbReference type="EMBL" id="LR797242">
    <property type="protein sequence ID" value="CAB4196099.1"/>
    <property type="molecule type" value="Genomic_DNA"/>
</dbReference>
<organism evidence="2">
    <name type="scientific">uncultured Caudovirales phage</name>
    <dbReference type="NCBI Taxonomy" id="2100421"/>
    <lineage>
        <taxon>Viruses</taxon>
        <taxon>Duplodnaviria</taxon>
        <taxon>Heunggongvirae</taxon>
        <taxon>Uroviricota</taxon>
        <taxon>Caudoviricetes</taxon>
        <taxon>Peduoviridae</taxon>
        <taxon>Maltschvirus</taxon>
        <taxon>Maltschvirus maltsch</taxon>
    </lineage>
</organism>
<name>A0A6J5RGG5_9CAUD</name>
<gene>
    <name evidence="2" type="ORF">UFOVP1295_56</name>
</gene>
<sequence length="55" mass="6120">MRPSRGMGDIAPSKMPKGKTITRKDNPNEVTMYKKGGKTTKKQPKGIAKKTAKFR</sequence>
<evidence type="ECO:0000313" key="2">
    <source>
        <dbReference type="EMBL" id="CAB4196099.1"/>
    </source>
</evidence>
<reference evidence="2" key="1">
    <citation type="submission" date="2020-05" db="EMBL/GenBank/DDBJ databases">
        <authorList>
            <person name="Chiriac C."/>
            <person name="Salcher M."/>
            <person name="Ghai R."/>
            <person name="Kavagutti S V."/>
        </authorList>
    </citation>
    <scope>NUCLEOTIDE SEQUENCE</scope>
</reference>
<accession>A0A6J5RGG5</accession>
<evidence type="ECO:0000256" key="1">
    <source>
        <dbReference type="SAM" id="MobiDB-lite"/>
    </source>
</evidence>
<protein>
    <submittedName>
        <fullName evidence="2">Uncharacterized protein</fullName>
    </submittedName>
</protein>
<feature type="region of interest" description="Disordered" evidence="1">
    <location>
        <begin position="1"/>
        <end position="55"/>
    </location>
</feature>
<feature type="compositionally biased region" description="Basic residues" evidence="1">
    <location>
        <begin position="35"/>
        <end position="55"/>
    </location>
</feature>
<proteinExistence type="predicted"/>